<proteinExistence type="predicted"/>
<evidence type="ECO:0000313" key="1">
    <source>
        <dbReference type="EMBL" id="KAL0920835.1"/>
    </source>
</evidence>
<organism evidence="1 2">
    <name type="scientific">Dendrobium thyrsiflorum</name>
    <name type="common">Pinecone-like raceme dendrobium</name>
    <name type="synonym">Orchid</name>
    <dbReference type="NCBI Taxonomy" id="117978"/>
    <lineage>
        <taxon>Eukaryota</taxon>
        <taxon>Viridiplantae</taxon>
        <taxon>Streptophyta</taxon>
        <taxon>Embryophyta</taxon>
        <taxon>Tracheophyta</taxon>
        <taxon>Spermatophyta</taxon>
        <taxon>Magnoliopsida</taxon>
        <taxon>Liliopsida</taxon>
        <taxon>Asparagales</taxon>
        <taxon>Orchidaceae</taxon>
        <taxon>Epidendroideae</taxon>
        <taxon>Malaxideae</taxon>
        <taxon>Dendrobiinae</taxon>
        <taxon>Dendrobium</taxon>
    </lineage>
</organism>
<dbReference type="EMBL" id="JANQDX010000008">
    <property type="protein sequence ID" value="KAL0920835.1"/>
    <property type="molecule type" value="Genomic_DNA"/>
</dbReference>
<sequence length="151" mass="16864">MTPESRIDEEIASHLLWGTLLGPIFIVHDVGHCEGAQQCAVRLSLQADLEECESPSLSVSIVRCKLLPVSFSGYCWPSRSQRVACDLSRLARIACTLSPSVTSYLQQSIVMHTVPLCHSTLPCSQLQVFPIAPFDLQFRLQEIIARRWGIR</sequence>
<dbReference type="AlphaFoldDB" id="A0ABD0V761"/>
<dbReference type="Proteomes" id="UP001552299">
    <property type="component" value="Unassembled WGS sequence"/>
</dbReference>
<protein>
    <submittedName>
        <fullName evidence="1">Uncharacterized protein</fullName>
    </submittedName>
</protein>
<reference evidence="1 2" key="1">
    <citation type="journal article" date="2024" name="Plant Biotechnol. J.">
        <title>Dendrobium thyrsiflorum genome and its molecular insights into genes involved in important horticultural traits.</title>
        <authorList>
            <person name="Chen B."/>
            <person name="Wang J.Y."/>
            <person name="Zheng P.J."/>
            <person name="Li K.L."/>
            <person name="Liang Y.M."/>
            <person name="Chen X.F."/>
            <person name="Zhang C."/>
            <person name="Zhao X."/>
            <person name="He X."/>
            <person name="Zhang G.Q."/>
            <person name="Liu Z.J."/>
            <person name="Xu Q."/>
        </authorList>
    </citation>
    <scope>NUCLEOTIDE SEQUENCE [LARGE SCALE GENOMIC DNA]</scope>
    <source>
        <strain evidence="1">GZMU011</strain>
    </source>
</reference>
<evidence type="ECO:0000313" key="2">
    <source>
        <dbReference type="Proteomes" id="UP001552299"/>
    </source>
</evidence>
<gene>
    <name evidence="1" type="ORF">M5K25_010005</name>
</gene>
<keyword evidence="2" id="KW-1185">Reference proteome</keyword>
<accession>A0ABD0V761</accession>
<name>A0ABD0V761_DENTH</name>
<comment type="caution">
    <text evidence="1">The sequence shown here is derived from an EMBL/GenBank/DDBJ whole genome shotgun (WGS) entry which is preliminary data.</text>
</comment>